<evidence type="ECO:0000256" key="10">
    <source>
        <dbReference type="SAM" id="MobiDB-lite"/>
    </source>
</evidence>
<evidence type="ECO:0000313" key="12">
    <source>
        <dbReference type="EMBL" id="CEO96719.1"/>
    </source>
</evidence>
<dbReference type="AlphaFoldDB" id="A0A0G4ING4"/>
<dbReference type="EMBL" id="CDSF01000076">
    <property type="protein sequence ID" value="CEO96719.1"/>
    <property type="molecule type" value="Genomic_DNA"/>
</dbReference>
<dbReference type="GO" id="GO:0000977">
    <property type="term" value="F:RNA polymerase II transcription regulatory region sequence-specific DNA binding"/>
    <property type="evidence" value="ECO:0007669"/>
    <property type="project" value="TreeGrafter"/>
</dbReference>
<keyword evidence="13" id="KW-1185">Reference proteome</keyword>
<evidence type="ECO:0000256" key="8">
    <source>
        <dbReference type="ARBA" id="ARBA00023163"/>
    </source>
</evidence>
<keyword evidence="7" id="KW-0805">Transcription regulation</keyword>
<dbReference type="GO" id="GO:0008270">
    <property type="term" value="F:zinc ion binding"/>
    <property type="evidence" value="ECO:0007669"/>
    <property type="project" value="UniProtKB-KW"/>
</dbReference>
<keyword evidence="8" id="KW-0804">Transcription</keyword>
<evidence type="ECO:0000313" key="13">
    <source>
        <dbReference type="Proteomes" id="UP000039324"/>
    </source>
</evidence>
<keyword evidence="4" id="KW-0677">Repeat</keyword>
<evidence type="ECO:0000259" key="11">
    <source>
        <dbReference type="SMART" id="SM00438"/>
    </source>
</evidence>
<dbReference type="OMA" id="PCGQPDP"/>
<feature type="domain" description="NF-X1-type" evidence="11">
    <location>
        <begin position="443"/>
        <end position="462"/>
    </location>
</feature>
<evidence type="ECO:0000256" key="3">
    <source>
        <dbReference type="ARBA" id="ARBA00022723"/>
    </source>
</evidence>
<dbReference type="STRING" id="37360.A0A0G4ING4"/>
<dbReference type="GO" id="GO:0005634">
    <property type="term" value="C:nucleus"/>
    <property type="evidence" value="ECO:0007669"/>
    <property type="project" value="UniProtKB-SubCell"/>
</dbReference>
<reference evidence="12 13" key="1">
    <citation type="submission" date="2015-02" db="EMBL/GenBank/DDBJ databases">
        <authorList>
            <person name="Chooi Y.-H."/>
        </authorList>
    </citation>
    <scope>NUCLEOTIDE SEQUENCE [LARGE SCALE GENOMIC DNA]</scope>
    <source>
        <strain evidence="12">E3</strain>
    </source>
</reference>
<feature type="domain" description="NF-X1-type" evidence="11">
    <location>
        <begin position="581"/>
        <end position="602"/>
    </location>
</feature>
<feature type="domain" description="NF-X1-type" evidence="11">
    <location>
        <begin position="354"/>
        <end position="372"/>
    </location>
</feature>
<feature type="compositionally biased region" description="Polar residues" evidence="10">
    <location>
        <begin position="872"/>
        <end position="883"/>
    </location>
</feature>
<keyword evidence="5" id="KW-0863">Zinc-finger</keyword>
<dbReference type="Pfam" id="PF01422">
    <property type="entry name" value="zf-NF-X1"/>
    <property type="match status" value="7"/>
</dbReference>
<feature type="domain" description="NF-X1-type" evidence="11">
    <location>
        <begin position="231"/>
        <end position="250"/>
    </location>
</feature>
<evidence type="ECO:0000256" key="5">
    <source>
        <dbReference type="ARBA" id="ARBA00022771"/>
    </source>
</evidence>
<dbReference type="SMART" id="SM00438">
    <property type="entry name" value="ZnF_NFX"/>
    <property type="match status" value="9"/>
</dbReference>
<sequence length="897" mass="96745">MSEADRGARRGRRGRGRRWRPRQKRNGSVPAAGDDIHEDAAPAPASSPASAPTISMLADEMIRRFTLGQYSCAICIENIGARAASFACASCYACVHLECALRWGRSQQAQDAPASNAKTLKRWRCPNCQFVITAKKDLPTFYKCFCGKMKDPSFDPDLTPHSCGSVCGRPRSVAGCVHTCTLLCHPGPCPECTAVVSVQCACKRSRIDIRCSRRADSKPTCSAVCRRLLQCKKHTCKLMCHNGPCGPCNLKNDLTCFCGRSKATMNCGEGALDKVSGTLHFTCGTVCGKQLACGNHSCTLLCHSGPCPSCDRAVTDPQTCACGKLVPADAPRRVSCLDPIPTCDQTCGRRLPGCEHVCTNPCHDSPCPPCSEMVTTLCFCGREVRVLSCPEYRHALEEDGTPKLRCASVCNAPLGCGRHRCTKRCCDLVSHTCTVPCGKTLNCGIHACEQNCHSQPCPPCGRPIVEGVSCPCGARRIPGPVLCGTDPPECTNPCRVTRPCGHRCVYNCHVGPCPKCMILVKRLCAGGHKTMPSVPCSAAAVSCGHPCGQPMPCRRHICTKPCHVHEPDSPCTEKCGSVRPCSHPCAASCHGDDNCPSVPCKKCIRVQCACGRLVAEKQCGYTSGFPDAQQLPCDTVCLQTQRNRALAAALDVPIGASAEPVKIPWTVHVLTLANNDLVFVQRAERQLDSFLSSSNRTLFMDATTLNRVQLLRHMAQAYGLVSEVFNDGKGRCVRFVRQDSSRALHSRALLSSCAQLYARDPSSTRPKVAQAPSTHAIVQINGLVEGGNILLDRLVASWRHSDHVQVRWLDRTSVVIAFTSTDALQTALCNVDESGLVYSEVVAPSQSLVDQMSSSAATSKGSKPNAGKPSLRLQQPQRASNIWDSLRNDNVPDQWDA</sequence>
<feature type="compositionally biased region" description="Basic residues" evidence="10">
    <location>
        <begin position="9"/>
        <end position="25"/>
    </location>
</feature>
<dbReference type="InterPro" id="IPR034078">
    <property type="entry name" value="NFX1_fam"/>
</dbReference>
<comment type="subcellular location">
    <subcellularLocation>
        <location evidence="1">Nucleus</location>
    </subcellularLocation>
</comment>
<dbReference type="Proteomes" id="UP000039324">
    <property type="component" value="Unassembled WGS sequence"/>
</dbReference>
<dbReference type="CDD" id="cd06008">
    <property type="entry name" value="NF-X1-zinc-finger"/>
    <property type="match status" value="5"/>
</dbReference>
<evidence type="ECO:0000256" key="9">
    <source>
        <dbReference type="ARBA" id="ARBA00023242"/>
    </source>
</evidence>
<feature type="domain" description="NF-X1-type" evidence="11">
    <location>
        <begin position="416"/>
        <end position="435"/>
    </location>
</feature>
<keyword evidence="3" id="KW-0479">Metal-binding</keyword>
<evidence type="ECO:0000256" key="6">
    <source>
        <dbReference type="ARBA" id="ARBA00022833"/>
    </source>
</evidence>
<keyword evidence="6" id="KW-0862">Zinc</keyword>
<evidence type="ECO:0000256" key="2">
    <source>
        <dbReference type="ARBA" id="ARBA00007269"/>
    </source>
</evidence>
<evidence type="ECO:0000256" key="7">
    <source>
        <dbReference type="ARBA" id="ARBA00023015"/>
    </source>
</evidence>
<feature type="compositionally biased region" description="Polar residues" evidence="10">
    <location>
        <begin position="852"/>
        <end position="862"/>
    </location>
</feature>
<accession>A0A0G4ING4</accession>
<evidence type="ECO:0000256" key="1">
    <source>
        <dbReference type="ARBA" id="ARBA00004123"/>
    </source>
</evidence>
<name>A0A0G4ING4_PLABS</name>
<feature type="region of interest" description="Disordered" evidence="10">
    <location>
        <begin position="852"/>
        <end position="897"/>
    </location>
</feature>
<comment type="similarity">
    <text evidence="2">Belongs to the NFX1 family.</text>
</comment>
<proteinExistence type="inferred from homology"/>
<feature type="domain" description="NF-X1-type" evidence="11">
    <location>
        <begin position="293"/>
        <end position="312"/>
    </location>
</feature>
<dbReference type="OrthoDB" id="6512771at2759"/>
<feature type="domain" description="NF-X1-type" evidence="11">
    <location>
        <begin position="500"/>
        <end position="518"/>
    </location>
</feature>
<dbReference type="InterPro" id="IPR000967">
    <property type="entry name" value="Znf_NFX1"/>
</dbReference>
<organism evidence="12 13">
    <name type="scientific">Plasmodiophora brassicae</name>
    <name type="common">Clubroot disease agent</name>
    <dbReference type="NCBI Taxonomy" id="37360"/>
    <lineage>
        <taxon>Eukaryota</taxon>
        <taxon>Sar</taxon>
        <taxon>Rhizaria</taxon>
        <taxon>Endomyxa</taxon>
        <taxon>Phytomyxea</taxon>
        <taxon>Plasmodiophorida</taxon>
        <taxon>Plasmodiophoridae</taxon>
        <taxon>Plasmodiophora</taxon>
    </lineage>
</organism>
<feature type="domain" description="NF-X1-type" evidence="11">
    <location>
        <begin position="176"/>
        <end position="194"/>
    </location>
</feature>
<dbReference type="PANTHER" id="PTHR12360:SF12">
    <property type="entry name" value="TRANSCRIPTIONAL REPRESSOR NF-X1"/>
    <property type="match status" value="1"/>
</dbReference>
<dbReference type="PANTHER" id="PTHR12360">
    <property type="entry name" value="NUCLEAR TRANSCRIPTION FACTOR, X-BOX BINDING 1 NFX1"/>
    <property type="match status" value="1"/>
</dbReference>
<feature type="compositionally biased region" description="Low complexity" evidence="10">
    <location>
        <begin position="41"/>
        <end position="51"/>
    </location>
</feature>
<feature type="domain" description="NF-X1-type" evidence="11">
    <location>
        <begin position="553"/>
        <end position="573"/>
    </location>
</feature>
<protein>
    <recommendedName>
        <fullName evidence="11">NF-X1-type domain-containing protein</fullName>
    </recommendedName>
</protein>
<keyword evidence="9" id="KW-0539">Nucleus</keyword>
<feature type="region of interest" description="Disordered" evidence="10">
    <location>
        <begin position="1"/>
        <end position="51"/>
    </location>
</feature>
<gene>
    <name evidence="12" type="ORF">PBRA_005323</name>
</gene>
<evidence type="ECO:0000256" key="4">
    <source>
        <dbReference type="ARBA" id="ARBA00022737"/>
    </source>
</evidence>
<dbReference type="GO" id="GO:0000981">
    <property type="term" value="F:DNA-binding transcription factor activity, RNA polymerase II-specific"/>
    <property type="evidence" value="ECO:0007669"/>
    <property type="project" value="TreeGrafter"/>
</dbReference>